<proteinExistence type="predicted"/>
<protein>
    <submittedName>
        <fullName evidence="2">Phytocyanin domain-containing protein</fullName>
    </submittedName>
</protein>
<keyword evidence="1" id="KW-1185">Reference proteome</keyword>
<sequence>MVHVELLGGFFKYGLQTATEWTPFRTDYTLESPYSLNILFSPTGDFPQTTAKASSSYCGRGLSLSVAVKRSDRQSSIPIAFAKQLIGPVSKGILTRMHFCMFRLPSTCPPQSVRKTRYKRRVRRPVEPVVHSPTLAQTPVAPIHCLSRHYFALCVFMLIRCVLVYSHGATNAKEYYTVSWPSSKEHGVLHKIEYKH</sequence>
<dbReference type="WBParaSite" id="L893_g15283.t1">
    <property type="protein sequence ID" value="L893_g15283.t1"/>
    <property type="gene ID" value="L893_g15283"/>
</dbReference>
<reference evidence="2" key="1">
    <citation type="submission" date="2016-11" db="UniProtKB">
        <authorList>
            <consortium name="WormBaseParasite"/>
        </authorList>
    </citation>
    <scope>IDENTIFICATION</scope>
</reference>
<dbReference type="Proteomes" id="UP000095287">
    <property type="component" value="Unplaced"/>
</dbReference>
<evidence type="ECO:0000313" key="1">
    <source>
        <dbReference type="Proteomes" id="UP000095287"/>
    </source>
</evidence>
<dbReference type="AlphaFoldDB" id="A0A1I7YDI3"/>
<evidence type="ECO:0000313" key="2">
    <source>
        <dbReference type="WBParaSite" id="L893_g15283.t1"/>
    </source>
</evidence>
<name>A0A1I7YDI3_9BILA</name>
<organism evidence="1 2">
    <name type="scientific">Steinernema glaseri</name>
    <dbReference type="NCBI Taxonomy" id="37863"/>
    <lineage>
        <taxon>Eukaryota</taxon>
        <taxon>Metazoa</taxon>
        <taxon>Ecdysozoa</taxon>
        <taxon>Nematoda</taxon>
        <taxon>Chromadorea</taxon>
        <taxon>Rhabditida</taxon>
        <taxon>Tylenchina</taxon>
        <taxon>Panagrolaimomorpha</taxon>
        <taxon>Strongyloidoidea</taxon>
        <taxon>Steinernematidae</taxon>
        <taxon>Steinernema</taxon>
    </lineage>
</organism>
<accession>A0A1I7YDI3</accession>